<feature type="transmembrane region" description="Helical" evidence="8">
    <location>
        <begin position="63"/>
        <end position="88"/>
    </location>
</feature>
<feature type="transmembrane region" description="Helical" evidence="8">
    <location>
        <begin position="214"/>
        <end position="232"/>
    </location>
</feature>
<keyword evidence="3" id="KW-0813">Transport</keyword>
<evidence type="ECO:0000313" key="9">
    <source>
        <dbReference type="EMBL" id="TDT17862.1"/>
    </source>
</evidence>
<keyword evidence="4" id="KW-1003">Cell membrane</keyword>
<comment type="subcellular location">
    <subcellularLocation>
        <location evidence="1">Cell membrane</location>
        <topology evidence="1">Multi-pass membrane protein</topology>
    </subcellularLocation>
</comment>
<evidence type="ECO:0000256" key="7">
    <source>
        <dbReference type="ARBA" id="ARBA00023136"/>
    </source>
</evidence>
<keyword evidence="6 8" id="KW-1133">Transmembrane helix</keyword>
<dbReference type="Pfam" id="PF03591">
    <property type="entry name" value="AzlC"/>
    <property type="match status" value="1"/>
</dbReference>
<dbReference type="PANTHER" id="PTHR34979">
    <property type="entry name" value="INNER MEMBRANE PROTEIN YGAZ"/>
    <property type="match status" value="1"/>
</dbReference>
<feature type="transmembrane region" description="Helical" evidence="8">
    <location>
        <begin position="140"/>
        <end position="163"/>
    </location>
</feature>
<dbReference type="AlphaFoldDB" id="A0A4R7I2M5"/>
<keyword evidence="10" id="KW-1185">Reference proteome</keyword>
<evidence type="ECO:0000256" key="6">
    <source>
        <dbReference type="ARBA" id="ARBA00022989"/>
    </source>
</evidence>
<dbReference type="GO" id="GO:1903785">
    <property type="term" value="P:L-valine transmembrane transport"/>
    <property type="evidence" value="ECO:0007669"/>
    <property type="project" value="TreeGrafter"/>
</dbReference>
<keyword evidence="7 8" id="KW-0472">Membrane</keyword>
<evidence type="ECO:0000256" key="3">
    <source>
        <dbReference type="ARBA" id="ARBA00022448"/>
    </source>
</evidence>
<name>A0A4R7I2M5_9ACTN</name>
<organism evidence="9 10">
    <name type="scientific">Ilumatobacter fluminis</name>
    <dbReference type="NCBI Taxonomy" id="467091"/>
    <lineage>
        <taxon>Bacteria</taxon>
        <taxon>Bacillati</taxon>
        <taxon>Actinomycetota</taxon>
        <taxon>Acidimicrobiia</taxon>
        <taxon>Acidimicrobiales</taxon>
        <taxon>Ilumatobacteraceae</taxon>
        <taxon>Ilumatobacter</taxon>
    </lineage>
</organism>
<keyword evidence="5 8" id="KW-0812">Transmembrane</keyword>
<feature type="transmembrane region" description="Helical" evidence="8">
    <location>
        <begin position="21"/>
        <end position="43"/>
    </location>
</feature>
<comment type="caution">
    <text evidence="9">The sequence shown here is derived from an EMBL/GenBank/DDBJ whole genome shotgun (WGS) entry which is preliminary data.</text>
</comment>
<evidence type="ECO:0000313" key="10">
    <source>
        <dbReference type="Proteomes" id="UP000294558"/>
    </source>
</evidence>
<dbReference type="InterPro" id="IPR011606">
    <property type="entry name" value="Brnchd-chn_aa_trnsp_permease"/>
</dbReference>
<dbReference type="EMBL" id="SOAU01000001">
    <property type="protein sequence ID" value="TDT17862.1"/>
    <property type="molecule type" value="Genomic_DNA"/>
</dbReference>
<proteinExistence type="inferred from homology"/>
<evidence type="ECO:0000256" key="4">
    <source>
        <dbReference type="ARBA" id="ARBA00022475"/>
    </source>
</evidence>
<dbReference type="RefSeq" id="WP_166657654.1">
    <property type="nucleotide sequence ID" value="NZ_SOAU01000001.1"/>
</dbReference>
<evidence type="ECO:0000256" key="1">
    <source>
        <dbReference type="ARBA" id="ARBA00004651"/>
    </source>
</evidence>
<gene>
    <name evidence="9" type="ORF">BDK89_3475</name>
</gene>
<evidence type="ECO:0000256" key="2">
    <source>
        <dbReference type="ARBA" id="ARBA00010735"/>
    </source>
</evidence>
<comment type="similarity">
    <text evidence="2">Belongs to the AzlC family.</text>
</comment>
<evidence type="ECO:0000256" key="5">
    <source>
        <dbReference type="ARBA" id="ARBA00022692"/>
    </source>
</evidence>
<dbReference type="PANTHER" id="PTHR34979:SF1">
    <property type="entry name" value="INNER MEMBRANE PROTEIN YGAZ"/>
    <property type="match status" value="1"/>
</dbReference>
<protein>
    <submittedName>
        <fullName evidence="9">4-azaleucine resistance transporter AzlC</fullName>
    </submittedName>
</protein>
<dbReference type="Proteomes" id="UP000294558">
    <property type="component" value="Unassembled WGS sequence"/>
</dbReference>
<accession>A0A4R7I2M5</accession>
<dbReference type="GO" id="GO:0005886">
    <property type="term" value="C:plasma membrane"/>
    <property type="evidence" value="ECO:0007669"/>
    <property type="project" value="UniProtKB-SubCell"/>
</dbReference>
<evidence type="ECO:0000256" key="8">
    <source>
        <dbReference type="SAM" id="Phobius"/>
    </source>
</evidence>
<sequence length="246" mass="26572">MSTRRTDNIVGQIVGQVDRRAIADAVPLFIPAIPFGFVVGLAITEGEMPMFIGWLTSPVIFAGAAQLAVITLAGTASIWSVIVAGLVINTRHVMYSAAMAPTFQRQPRWMQWLGPYVLIDQVFALSFLQTDRPPAEFRRYYLSCGFFIWFNWQVTVALGMLVGPIVPDSWRLDFAPAIMFLGPVLIGLEKVPQAAAALVGGTVSLAAAGMPDRLGILVGAIAGVAAGTFAEYKYGDRPVRRVEVTA</sequence>
<reference evidence="9 10" key="1">
    <citation type="submission" date="2019-03" db="EMBL/GenBank/DDBJ databases">
        <title>Sequencing the genomes of 1000 actinobacteria strains.</title>
        <authorList>
            <person name="Klenk H.-P."/>
        </authorList>
    </citation>
    <scope>NUCLEOTIDE SEQUENCE [LARGE SCALE GENOMIC DNA]</scope>
    <source>
        <strain evidence="9 10">DSM 18936</strain>
    </source>
</reference>